<protein>
    <submittedName>
        <fullName evidence="1">Uncharacterized protein</fullName>
    </submittedName>
</protein>
<dbReference type="AlphaFoldDB" id="A0AAJ5D0Q3"/>
<sequence>MTLSCHADFVSQNVAKTAQNVGEYAGKRPETSENVGIGRTVVEFSLAVAI</sequence>
<dbReference type="EMBL" id="UGSJ01000001">
    <property type="protein sequence ID" value="SUA90923.1"/>
    <property type="molecule type" value="Genomic_DNA"/>
</dbReference>
<gene>
    <name evidence="1" type="ORF">NCTC13159_02411</name>
</gene>
<reference evidence="1 2" key="1">
    <citation type="submission" date="2018-06" db="EMBL/GenBank/DDBJ databases">
        <authorList>
            <consortium name="Pathogen Informatics"/>
            <person name="Doyle S."/>
        </authorList>
    </citation>
    <scope>NUCLEOTIDE SEQUENCE [LARGE SCALE GENOMIC DNA]</scope>
    <source>
        <strain evidence="1 2">NCTC13159</strain>
    </source>
</reference>
<evidence type="ECO:0000313" key="2">
    <source>
        <dbReference type="Proteomes" id="UP000254589"/>
    </source>
</evidence>
<evidence type="ECO:0000313" key="1">
    <source>
        <dbReference type="EMBL" id="SUA90923.1"/>
    </source>
</evidence>
<comment type="caution">
    <text evidence="1">The sequence shown here is derived from an EMBL/GenBank/DDBJ whole genome shotgun (WGS) entry which is preliminary data.</text>
</comment>
<accession>A0AAJ5D0Q3</accession>
<organism evidence="1 2">
    <name type="scientific">Pandoraea pulmonicola</name>
    <dbReference type="NCBI Taxonomy" id="93221"/>
    <lineage>
        <taxon>Bacteria</taxon>
        <taxon>Pseudomonadati</taxon>
        <taxon>Pseudomonadota</taxon>
        <taxon>Betaproteobacteria</taxon>
        <taxon>Burkholderiales</taxon>
        <taxon>Burkholderiaceae</taxon>
        <taxon>Pandoraea</taxon>
    </lineage>
</organism>
<proteinExistence type="predicted"/>
<dbReference type="Proteomes" id="UP000254589">
    <property type="component" value="Unassembled WGS sequence"/>
</dbReference>
<name>A0AAJ5D0Q3_PANPU</name>